<reference evidence="2" key="1">
    <citation type="submission" date="2021-02" db="EMBL/GenBank/DDBJ databases">
        <authorList>
            <person name="Nowell W R."/>
        </authorList>
    </citation>
    <scope>NUCLEOTIDE SEQUENCE</scope>
</reference>
<proteinExistence type="predicted"/>
<protein>
    <submittedName>
        <fullName evidence="2">Uncharacterized protein</fullName>
    </submittedName>
</protein>
<dbReference type="EMBL" id="CAJOBD010007278">
    <property type="protein sequence ID" value="CAF4082606.1"/>
    <property type="molecule type" value="Genomic_DNA"/>
</dbReference>
<evidence type="ECO:0000313" key="2">
    <source>
        <dbReference type="EMBL" id="CAF4082606.1"/>
    </source>
</evidence>
<evidence type="ECO:0000313" key="3">
    <source>
        <dbReference type="Proteomes" id="UP000663836"/>
    </source>
</evidence>
<dbReference type="Proteomes" id="UP000663864">
    <property type="component" value="Unassembled WGS sequence"/>
</dbReference>
<dbReference type="EMBL" id="CAJNOT010004780">
    <property type="protein sequence ID" value="CAF1444906.1"/>
    <property type="molecule type" value="Genomic_DNA"/>
</dbReference>
<organism evidence="2 3">
    <name type="scientific">Rotaria sordida</name>
    <dbReference type="NCBI Taxonomy" id="392033"/>
    <lineage>
        <taxon>Eukaryota</taxon>
        <taxon>Metazoa</taxon>
        <taxon>Spiralia</taxon>
        <taxon>Gnathifera</taxon>
        <taxon>Rotifera</taxon>
        <taxon>Eurotatoria</taxon>
        <taxon>Bdelloidea</taxon>
        <taxon>Philodinida</taxon>
        <taxon>Philodinidae</taxon>
        <taxon>Rotaria</taxon>
    </lineage>
</organism>
<sequence>MIPHQMLHNPLDIQVGKIAMLSYIKLSSSFLDCLLEHEINNFRSDIVLPNSVYSYANDNTTTMNRKGQVLNVTHTSEEECTQSTLNSENDFKHNNNSGTNSCYINAALQCLADAPLFVN</sequence>
<gene>
    <name evidence="2" type="ORF">JBS370_LOCUS30790</name>
    <name evidence="1" type="ORF">ZHD862_LOCUS34995</name>
</gene>
<dbReference type="AlphaFoldDB" id="A0A819TS90"/>
<name>A0A819TS90_9BILA</name>
<evidence type="ECO:0000313" key="1">
    <source>
        <dbReference type="EMBL" id="CAF1444906.1"/>
    </source>
</evidence>
<dbReference type="Proteomes" id="UP000663836">
    <property type="component" value="Unassembled WGS sequence"/>
</dbReference>
<comment type="caution">
    <text evidence="2">The sequence shown here is derived from an EMBL/GenBank/DDBJ whole genome shotgun (WGS) entry which is preliminary data.</text>
</comment>
<accession>A0A819TS90</accession>